<organism evidence="2 3">
    <name type="scientific">Candidatus Desulfaltia bathyphila</name>
    <dbReference type="NCBI Taxonomy" id="2841697"/>
    <lineage>
        <taxon>Bacteria</taxon>
        <taxon>Pseudomonadati</taxon>
        <taxon>Thermodesulfobacteriota</taxon>
        <taxon>Desulfobacteria</taxon>
        <taxon>Desulfobacterales</taxon>
        <taxon>Desulfobacterales incertae sedis</taxon>
        <taxon>Candidatus Desulfaltia</taxon>
    </lineage>
</organism>
<evidence type="ECO:0000259" key="1">
    <source>
        <dbReference type="Pfam" id="PF06114"/>
    </source>
</evidence>
<name>A0A8J6N7W7_9BACT</name>
<accession>A0A8J6N7W7</accession>
<dbReference type="AlphaFoldDB" id="A0A8J6N7W7"/>
<dbReference type="EMBL" id="JACNLL010000056">
    <property type="protein sequence ID" value="MBC8199556.1"/>
    <property type="molecule type" value="Genomic_DNA"/>
</dbReference>
<feature type="domain" description="IrrE N-terminal-like" evidence="1">
    <location>
        <begin position="81"/>
        <end position="193"/>
    </location>
</feature>
<sequence length="207" mass="25072">MTFKTSYLTYRHVGEYVEDFLKKYHSSLQLPIPIEWIIESDLGLHIVPFPNLYRIFSQSGFLSADRTKIFIDEYQYDNFVEKYRFTLAHEIGHFIMHKSLYEDLSFNSEQEFIEYLQSKPTKELYWYETQGDWFAGQLLVPTSQLERYCIDLLESNRDQFSKDRHLSHEFWSYASNELAEPFEVNPIVIEIRIRQESFAEKFKDYYR</sequence>
<reference evidence="2 3" key="1">
    <citation type="submission" date="2020-08" db="EMBL/GenBank/DDBJ databases">
        <title>Bridging the membrane lipid divide: bacteria of the FCB group superphylum have the potential to synthesize archaeal ether lipids.</title>
        <authorList>
            <person name="Villanueva L."/>
            <person name="Von Meijenfeldt F.A.B."/>
            <person name="Westbye A.B."/>
            <person name="Yadav S."/>
            <person name="Hopmans E.C."/>
            <person name="Dutilh B.E."/>
            <person name="Sinninghe Damste J.S."/>
        </authorList>
    </citation>
    <scope>NUCLEOTIDE SEQUENCE [LARGE SCALE GENOMIC DNA]</scope>
    <source>
        <strain evidence="2">NIOZ-UU82</strain>
    </source>
</reference>
<dbReference type="Gene3D" id="1.10.10.2910">
    <property type="match status" value="1"/>
</dbReference>
<comment type="caution">
    <text evidence="2">The sequence shown here is derived from an EMBL/GenBank/DDBJ whole genome shotgun (WGS) entry which is preliminary data.</text>
</comment>
<dbReference type="Proteomes" id="UP000603545">
    <property type="component" value="Unassembled WGS sequence"/>
</dbReference>
<protein>
    <submittedName>
        <fullName evidence="2">ImmA/IrrE family metallo-endopeptidase</fullName>
    </submittedName>
</protein>
<dbReference type="InterPro" id="IPR010359">
    <property type="entry name" value="IrrE_HExxH"/>
</dbReference>
<dbReference type="Pfam" id="PF06114">
    <property type="entry name" value="Peptidase_M78"/>
    <property type="match status" value="1"/>
</dbReference>
<evidence type="ECO:0000313" key="3">
    <source>
        <dbReference type="Proteomes" id="UP000603545"/>
    </source>
</evidence>
<gene>
    <name evidence="2" type="ORF">H8E80_05870</name>
</gene>
<proteinExistence type="predicted"/>
<evidence type="ECO:0000313" key="2">
    <source>
        <dbReference type="EMBL" id="MBC8199556.1"/>
    </source>
</evidence>